<name>A0ACC2GI73_DALPE</name>
<accession>A0ACC2GI73</accession>
<sequence length="237" mass="25938">MVKSVSRVGAKLQSNCDSSQNPVSAICQYCQVYHHSETVDLLGFGRQGAPLRDLKDADQQRVAKKFDLPTMDVKVLDVSKTEIDEEAFEYLLSIPDLGVLEIHIPGTASLNESFSSSSFGDTAGSSGSDDTVILELSPFEINRAEDSDLSQMTENILKSSPGGEKVINEYYRTKSLSDGRRRDMVKILVAHMTNEHGTSPSRPMKEEYAKGIISLFAYLADPKSNLGYAGTATCLPF</sequence>
<organism evidence="1 2">
    <name type="scientific">Dallia pectoralis</name>
    <name type="common">Alaska blackfish</name>
    <dbReference type="NCBI Taxonomy" id="75939"/>
    <lineage>
        <taxon>Eukaryota</taxon>
        <taxon>Metazoa</taxon>
        <taxon>Chordata</taxon>
        <taxon>Craniata</taxon>
        <taxon>Vertebrata</taxon>
        <taxon>Euteleostomi</taxon>
        <taxon>Actinopterygii</taxon>
        <taxon>Neopterygii</taxon>
        <taxon>Teleostei</taxon>
        <taxon>Protacanthopterygii</taxon>
        <taxon>Esociformes</taxon>
        <taxon>Umbridae</taxon>
        <taxon>Dallia</taxon>
    </lineage>
</organism>
<evidence type="ECO:0000313" key="1">
    <source>
        <dbReference type="EMBL" id="KAJ8003318.1"/>
    </source>
</evidence>
<proteinExistence type="predicted"/>
<evidence type="ECO:0000313" key="2">
    <source>
        <dbReference type="Proteomes" id="UP001157502"/>
    </source>
</evidence>
<gene>
    <name evidence="1" type="ORF">DPEC_G00147080</name>
</gene>
<dbReference type="EMBL" id="CM055739">
    <property type="protein sequence ID" value="KAJ8003318.1"/>
    <property type="molecule type" value="Genomic_DNA"/>
</dbReference>
<protein>
    <submittedName>
        <fullName evidence="1">Uncharacterized protein</fullName>
    </submittedName>
</protein>
<reference evidence="1" key="1">
    <citation type="submission" date="2021-05" db="EMBL/GenBank/DDBJ databases">
        <authorList>
            <person name="Pan Q."/>
            <person name="Jouanno E."/>
            <person name="Zahm M."/>
            <person name="Klopp C."/>
            <person name="Cabau C."/>
            <person name="Louis A."/>
            <person name="Berthelot C."/>
            <person name="Parey E."/>
            <person name="Roest Crollius H."/>
            <person name="Montfort J."/>
            <person name="Robinson-Rechavi M."/>
            <person name="Bouchez O."/>
            <person name="Lampietro C."/>
            <person name="Lopez Roques C."/>
            <person name="Donnadieu C."/>
            <person name="Postlethwait J."/>
            <person name="Bobe J."/>
            <person name="Dillon D."/>
            <person name="Chandos A."/>
            <person name="von Hippel F."/>
            <person name="Guiguen Y."/>
        </authorList>
    </citation>
    <scope>NUCLEOTIDE SEQUENCE</scope>
    <source>
        <strain evidence="1">YG-Jan2019</strain>
    </source>
</reference>
<keyword evidence="2" id="KW-1185">Reference proteome</keyword>
<comment type="caution">
    <text evidence="1">The sequence shown here is derived from an EMBL/GenBank/DDBJ whole genome shotgun (WGS) entry which is preliminary data.</text>
</comment>
<dbReference type="Proteomes" id="UP001157502">
    <property type="component" value="Chromosome 12"/>
</dbReference>